<dbReference type="Pfam" id="PF10082">
    <property type="entry name" value="BBP2_2"/>
    <property type="match status" value="1"/>
</dbReference>
<evidence type="ECO:0000313" key="3">
    <source>
        <dbReference type="EMBL" id="MTW18459.1"/>
    </source>
</evidence>
<feature type="compositionally biased region" description="Gly residues" evidence="1">
    <location>
        <begin position="86"/>
        <end position="97"/>
    </location>
</feature>
<evidence type="ECO:0000256" key="2">
    <source>
        <dbReference type="SAM" id="SignalP"/>
    </source>
</evidence>
<dbReference type="Proteomes" id="UP000438991">
    <property type="component" value="Unassembled WGS sequence"/>
</dbReference>
<gene>
    <name evidence="3" type="ORF">GJ689_19855</name>
</gene>
<feature type="region of interest" description="Disordered" evidence="1">
    <location>
        <begin position="24"/>
        <end position="167"/>
    </location>
</feature>
<dbReference type="InterPro" id="IPR018759">
    <property type="entry name" value="BBP2_2"/>
</dbReference>
<protein>
    <submittedName>
        <fullName evidence="3">Outer membrane beta-barrel protein</fullName>
    </submittedName>
</protein>
<dbReference type="EMBL" id="WNKV01000017">
    <property type="protein sequence ID" value="MTW18459.1"/>
    <property type="molecule type" value="Genomic_DNA"/>
</dbReference>
<evidence type="ECO:0000256" key="1">
    <source>
        <dbReference type="SAM" id="MobiDB-lite"/>
    </source>
</evidence>
<dbReference type="RefSeq" id="WP_155480908.1">
    <property type="nucleotide sequence ID" value="NZ_WNKV01000017.1"/>
</dbReference>
<feature type="chain" id="PRO_5040955549" evidence="2">
    <location>
        <begin position="30"/>
        <end position="582"/>
    </location>
</feature>
<comment type="caution">
    <text evidence="3">The sequence shown here is derived from an EMBL/GenBank/DDBJ whole genome shotgun (WGS) entry which is preliminary data.</text>
</comment>
<keyword evidence="2" id="KW-0732">Signal</keyword>
<feature type="compositionally biased region" description="Low complexity" evidence="1">
    <location>
        <begin position="123"/>
        <end position="134"/>
    </location>
</feature>
<reference evidence="3 4" key="1">
    <citation type="submission" date="2019-11" db="EMBL/GenBank/DDBJ databases">
        <title>Whole-genome sequence of Rhodoplanes serenus DSM 18633, type strain.</title>
        <authorList>
            <person name="Kyndt J.A."/>
            <person name="Meyer T.E."/>
        </authorList>
    </citation>
    <scope>NUCLEOTIDE SEQUENCE [LARGE SCALE GENOMIC DNA]</scope>
    <source>
        <strain evidence="3 4">DSM 18633</strain>
    </source>
</reference>
<feature type="signal peptide" evidence="2">
    <location>
        <begin position="1"/>
        <end position="29"/>
    </location>
</feature>
<feature type="compositionally biased region" description="Low complexity" evidence="1">
    <location>
        <begin position="76"/>
        <end position="85"/>
    </location>
</feature>
<dbReference type="AlphaFoldDB" id="A0A9X4XQ97"/>
<name>A0A9X4XQ97_9BRAD</name>
<proteinExistence type="predicted"/>
<feature type="compositionally biased region" description="Low complexity" evidence="1">
    <location>
        <begin position="146"/>
        <end position="156"/>
    </location>
</feature>
<organism evidence="3 4">
    <name type="scientific">Rhodoplanes serenus</name>
    <dbReference type="NCBI Taxonomy" id="200615"/>
    <lineage>
        <taxon>Bacteria</taxon>
        <taxon>Pseudomonadati</taxon>
        <taxon>Pseudomonadota</taxon>
        <taxon>Alphaproteobacteria</taxon>
        <taxon>Hyphomicrobiales</taxon>
        <taxon>Nitrobacteraceae</taxon>
        <taxon>Rhodoplanes</taxon>
    </lineage>
</organism>
<sequence length="582" mass="62736">MPRPSSRFAWLLGASLTAVVAGSHGPAMAQTAAAGTADPAGESLFAPPPAGAGVDTRFRPGSAVAPAVEGRTTFRTAAGEESPGGTAPGGTAPGGGKATATSRPTGFDSKNIRRPGPPPPLTQRQQEAARLRAAPQPPPLVRGTNPATTPVTVPPRLTRRGAPRLDSTSRFNVPITAAIPRRGPPLPEDPYAPLGVRVGAFTLRPAIEVSTGYDSNPTRISGLPGSALTTVSPELLIRSNWQRHALDADLRGTYTWYGQTYPLVINAPGTAVSQATPEIIDRPTVDSRVRGRFDVDSLSRFEGEGRVIVSTDNPGTPNVQTGLKRFPLVTTVGATFGYTQQFNRLEVTGKTLIDHQQYQDSELLNGATLSNADREYNQYGGALRVSYELKPGLRPFVETSADTRVHSQKIDRNGFDRDSGGWAVKAGTAFEFSRKLVGEASLGWLWRVYEDPRLTTIDGLTIDAALTYTASELTTAKLIATSRAAEIIVPGLSGVFSRDVGLQVDHSFRRWLIGTAKIGTGIDDYFGSPRLDHRYYVSFAMLYKLSREIQFKTEVRHDWLRSNLPNVDWDATLVTVGVRLQR</sequence>
<feature type="compositionally biased region" description="Low complexity" evidence="1">
    <location>
        <begin position="25"/>
        <end position="41"/>
    </location>
</feature>
<evidence type="ECO:0000313" key="4">
    <source>
        <dbReference type="Proteomes" id="UP000438991"/>
    </source>
</evidence>
<accession>A0A9X4XQ97</accession>